<evidence type="ECO:0000256" key="9">
    <source>
        <dbReference type="ARBA" id="ARBA00023170"/>
    </source>
</evidence>
<keyword evidence="13" id="KW-1185">Reference proteome</keyword>
<dbReference type="Pfam" id="PF00104">
    <property type="entry name" value="Hormone_recep"/>
    <property type="match status" value="1"/>
</dbReference>
<evidence type="ECO:0000256" key="10">
    <source>
        <dbReference type="ARBA" id="ARBA00023242"/>
    </source>
</evidence>
<dbReference type="InterPro" id="IPR001628">
    <property type="entry name" value="Znf_hrmn_rcpt"/>
</dbReference>
<dbReference type="CDD" id="cd06960">
    <property type="entry name" value="NR_DBD_HNF4A"/>
    <property type="match status" value="1"/>
</dbReference>
<dbReference type="Gene3D" id="1.10.565.10">
    <property type="entry name" value="Retinoid X Receptor"/>
    <property type="match status" value="1"/>
</dbReference>
<dbReference type="PROSITE" id="PS51843">
    <property type="entry name" value="NR_LBD"/>
    <property type="match status" value="1"/>
</dbReference>
<protein>
    <submittedName>
        <fullName evidence="12">Nuclear receptor</fullName>
    </submittedName>
</protein>
<name>A0A2A6CQ12_PRIPA</name>
<gene>
    <name evidence="12" type="primary">WBGene00106817</name>
</gene>
<dbReference type="InterPro" id="IPR000536">
    <property type="entry name" value="Nucl_hrmn_rcpt_lig-bd"/>
</dbReference>
<evidence type="ECO:0000256" key="6">
    <source>
        <dbReference type="ARBA" id="ARBA00023015"/>
    </source>
</evidence>
<dbReference type="InterPro" id="IPR049636">
    <property type="entry name" value="HNF4-like_DBD"/>
</dbReference>
<evidence type="ECO:0000313" key="12">
    <source>
        <dbReference type="EnsemblMetazoa" id="PPA17263.1"/>
    </source>
</evidence>
<dbReference type="InterPro" id="IPR013088">
    <property type="entry name" value="Znf_NHR/GATA"/>
</dbReference>
<dbReference type="EnsemblMetazoa" id="PPA17263.1">
    <property type="protein sequence ID" value="PPA17263.1"/>
    <property type="gene ID" value="WBGene00106817"/>
</dbReference>
<reference evidence="12" key="2">
    <citation type="submission" date="2022-06" db="UniProtKB">
        <authorList>
            <consortium name="EnsemblMetazoa"/>
        </authorList>
    </citation>
    <scope>IDENTIFICATION</scope>
    <source>
        <strain evidence="12">PS312</strain>
    </source>
</reference>
<evidence type="ECO:0000256" key="3">
    <source>
        <dbReference type="ARBA" id="ARBA00022723"/>
    </source>
</evidence>
<dbReference type="GO" id="GO:0000978">
    <property type="term" value="F:RNA polymerase II cis-regulatory region sequence-specific DNA binding"/>
    <property type="evidence" value="ECO:0007669"/>
    <property type="project" value="InterPro"/>
</dbReference>
<dbReference type="PRINTS" id="PR00398">
    <property type="entry name" value="STRDHORMONER"/>
</dbReference>
<dbReference type="SMART" id="SM00399">
    <property type="entry name" value="ZnF_C4"/>
    <property type="match status" value="1"/>
</dbReference>
<dbReference type="SUPFAM" id="SSF57716">
    <property type="entry name" value="Glucocorticoid receptor-like (DNA-binding domain)"/>
    <property type="match status" value="1"/>
</dbReference>
<dbReference type="GO" id="GO:0006355">
    <property type="term" value="P:regulation of DNA-templated transcription"/>
    <property type="evidence" value="ECO:0000318"/>
    <property type="project" value="GO_Central"/>
</dbReference>
<evidence type="ECO:0000313" key="13">
    <source>
        <dbReference type="Proteomes" id="UP000005239"/>
    </source>
</evidence>
<keyword evidence="4 11" id="KW-0863">Zinc-finger</keyword>
<accession>A0A8R1UD96</accession>
<dbReference type="PROSITE" id="PS00031">
    <property type="entry name" value="NUCLEAR_REC_DBD_1"/>
    <property type="match status" value="1"/>
</dbReference>
<dbReference type="AlphaFoldDB" id="A0A2A6CQ12"/>
<dbReference type="InterPro" id="IPR035500">
    <property type="entry name" value="NHR-like_dom_sf"/>
</dbReference>
<dbReference type="GO" id="GO:0005634">
    <property type="term" value="C:nucleus"/>
    <property type="evidence" value="ECO:0007669"/>
    <property type="project" value="UniProtKB-SubCell"/>
</dbReference>
<reference evidence="13" key="1">
    <citation type="journal article" date="2008" name="Nat. Genet.">
        <title>The Pristionchus pacificus genome provides a unique perspective on nematode lifestyle and parasitism.</title>
        <authorList>
            <person name="Dieterich C."/>
            <person name="Clifton S.W."/>
            <person name="Schuster L.N."/>
            <person name="Chinwalla A."/>
            <person name="Delehaunty K."/>
            <person name="Dinkelacker I."/>
            <person name="Fulton L."/>
            <person name="Fulton R."/>
            <person name="Godfrey J."/>
            <person name="Minx P."/>
            <person name="Mitreva M."/>
            <person name="Roeseler W."/>
            <person name="Tian H."/>
            <person name="Witte H."/>
            <person name="Yang S.P."/>
            <person name="Wilson R.K."/>
            <person name="Sommer R.J."/>
        </authorList>
    </citation>
    <scope>NUCLEOTIDE SEQUENCE [LARGE SCALE GENOMIC DNA]</scope>
    <source>
        <strain evidence="13">PS312</strain>
    </source>
</reference>
<dbReference type="SMART" id="SM00430">
    <property type="entry name" value="HOLI"/>
    <property type="match status" value="1"/>
</dbReference>
<dbReference type="Pfam" id="PF00105">
    <property type="entry name" value="zf-C4"/>
    <property type="match status" value="1"/>
</dbReference>
<comment type="similarity">
    <text evidence="2 11">Belongs to the nuclear hormone receptor family.</text>
</comment>
<sequence length="446" mass="50707">MQFALNSLLFSVRTIASSSSLKMRIPCLPLDKQPSSSSMVIETPGHCVACNSTERVSIHYNALSCHGCKAFFRRTIFERREYCCAAEGRCEITDENRNQCRACRFQKCVKGGMNPKHVREERIKRCLAGSQLIYDGSPKSAPVEEHPITELLCALERRIGNGQGNERAELKRQVKEQFSIPDIDLTAQNFNCERIMNEADVLNSFYLGFLLLSEWAEDIPEFRALPIADQLLLFRQNFMVFGWLHYVYQSIERRQERVGVPLGNGSYIPYREEEARTMEPKWLNTYGVLARKLVEMVGIPLRDLDVDFEEYCILKTMSLFQIDNQLSPEGQKAATAFVDHLMAALFAHIERRFPHLTPSQRSHRSMQLTLLFPSLMQIGHLEALYVQQLSAALPRASSSTNSSPVVPTPSYPPAATSALTFTWDATPPQHNFTNCNNFLDTNPKQL</sequence>
<dbReference type="InterPro" id="IPR001723">
    <property type="entry name" value="Nuclear_hrmn_rcpt"/>
</dbReference>
<proteinExistence type="inferred from homology"/>
<evidence type="ECO:0000256" key="7">
    <source>
        <dbReference type="ARBA" id="ARBA00023125"/>
    </source>
</evidence>
<dbReference type="OrthoDB" id="5814193at2759"/>
<keyword evidence="9 11" id="KW-0675">Receptor</keyword>
<keyword evidence="8 11" id="KW-0804">Transcription</keyword>
<dbReference type="Proteomes" id="UP000005239">
    <property type="component" value="Unassembled WGS sequence"/>
</dbReference>
<dbReference type="FunFam" id="3.30.50.10:FF:000155">
    <property type="entry name" value="Uncharacterized protein"/>
    <property type="match status" value="1"/>
</dbReference>
<dbReference type="InterPro" id="IPR052499">
    <property type="entry name" value="C.elegans_NHRs"/>
</dbReference>
<evidence type="ECO:0000256" key="1">
    <source>
        <dbReference type="ARBA" id="ARBA00004123"/>
    </source>
</evidence>
<dbReference type="PROSITE" id="PS51030">
    <property type="entry name" value="NUCLEAR_REC_DBD_2"/>
    <property type="match status" value="1"/>
</dbReference>
<evidence type="ECO:0000256" key="2">
    <source>
        <dbReference type="ARBA" id="ARBA00005993"/>
    </source>
</evidence>
<dbReference type="PANTHER" id="PTHR47630">
    <property type="entry name" value="NUCLEAR HORMONE RECEPTOR FAMILY-RELATED-RELATED"/>
    <property type="match status" value="1"/>
</dbReference>
<dbReference type="GO" id="GO:0008270">
    <property type="term" value="F:zinc ion binding"/>
    <property type="evidence" value="ECO:0007669"/>
    <property type="project" value="UniProtKB-KW"/>
</dbReference>
<evidence type="ECO:0000256" key="4">
    <source>
        <dbReference type="ARBA" id="ARBA00022771"/>
    </source>
</evidence>
<dbReference type="GO" id="GO:0003700">
    <property type="term" value="F:DNA-binding transcription factor activity"/>
    <property type="evidence" value="ECO:0007669"/>
    <property type="project" value="InterPro"/>
</dbReference>
<keyword evidence="6 11" id="KW-0805">Transcription regulation</keyword>
<keyword evidence="3 11" id="KW-0479">Metal-binding</keyword>
<evidence type="ECO:0000256" key="11">
    <source>
        <dbReference type="RuleBase" id="RU004334"/>
    </source>
</evidence>
<accession>A0A2A6CQ12</accession>
<keyword evidence="7 11" id="KW-0238">DNA-binding</keyword>
<dbReference type="PANTHER" id="PTHR47630:SF6">
    <property type="entry name" value="NUCLEAR HORMONE RECEPTOR FAMILY"/>
    <property type="match status" value="1"/>
</dbReference>
<evidence type="ECO:0000256" key="5">
    <source>
        <dbReference type="ARBA" id="ARBA00022833"/>
    </source>
</evidence>
<keyword evidence="10 11" id="KW-0539">Nucleus</keyword>
<organism evidence="12 13">
    <name type="scientific">Pristionchus pacificus</name>
    <name type="common">Parasitic nematode worm</name>
    <dbReference type="NCBI Taxonomy" id="54126"/>
    <lineage>
        <taxon>Eukaryota</taxon>
        <taxon>Metazoa</taxon>
        <taxon>Ecdysozoa</taxon>
        <taxon>Nematoda</taxon>
        <taxon>Chromadorea</taxon>
        <taxon>Rhabditida</taxon>
        <taxon>Rhabditina</taxon>
        <taxon>Diplogasteromorpha</taxon>
        <taxon>Diplogasteroidea</taxon>
        <taxon>Neodiplogasteridae</taxon>
        <taxon>Pristionchus</taxon>
    </lineage>
</organism>
<keyword evidence="5 11" id="KW-0862">Zinc</keyword>
<dbReference type="SUPFAM" id="SSF48508">
    <property type="entry name" value="Nuclear receptor ligand-binding domain"/>
    <property type="match status" value="1"/>
</dbReference>
<dbReference type="Gene3D" id="3.30.50.10">
    <property type="entry name" value="Erythroid Transcription Factor GATA-1, subunit A"/>
    <property type="match status" value="1"/>
</dbReference>
<evidence type="ECO:0000256" key="8">
    <source>
        <dbReference type="ARBA" id="ARBA00023163"/>
    </source>
</evidence>
<dbReference type="PRINTS" id="PR00047">
    <property type="entry name" value="STROIDFINGER"/>
</dbReference>
<comment type="subcellular location">
    <subcellularLocation>
        <location evidence="1 11">Nucleus</location>
    </subcellularLocation>
</comment>